<name>A0AA86Q4S7_9EUKA</name>
<evidence type="ECO:0000313" key="1">
    <source>
        <dbReference type="EMBL" id="CAI9950511.1"/>
    </source>
</evidence>
<protein>
    <submittedName>
        <fullName evidence="1">Uncharacterized protein</fullName>
    </submittedName>
</protein>
<comment type="caution">
    <text evidence="1">The sequence shown here is derived from an EMBL/GenBank/DDBJ whole genome shotgun (WGS) entry which is preliminary data.</text>
</comment>
<dbReference type="SUPFAM" id="SSF103032">
    <property type="entry name" value="Hypothetical protein YwqG"/>
    <property type="match status" value="1"/>
</dbReference>
<evidence type="ECO:0000313" key="2">
    <source>
        <dbReference type="EMBL" id="CAL6033124.1"/>
    </source>
</evidence>
<dbReference type="EMBL" id="CAXDID020000124">
    <property type="protein sequence ID" value="CAL6033124.1"/>
    <property type="molecule type" value="Genomic_DNA"/>
</dbReference>
<reference evidence="1" key="1">
    <citation type="submission" date="2023-06" db="EMBL/GenBank/DDBJ databases">
        <authorList>
            <person name="Kurt Z."/>
        </authorList>
    </citation>
    <scope>NUCLEOTIDE SEQUENCE</scope>
</reference>
<gene>
    <name evidence="2" type="ORF">HINF_LOCUS34820</name>
    <name evidence="1" type="ORF">HINF_LOCUS38156</name>
</gene>
<evidence type="ECO:0000313" key="3">
    <source>
        <dbReference type="Proteomes" id="UP001642409"/>
    </source>
</evidence>
<reference evidence="2 3" key="2">
    <citation type="submission" date="2024-07" db="EMBL/GenBank/DDBJ databases">
        <authorList>
            <person name="Akdeniz Z."/>
        </authorList>
    </citation>
    <scope>NUCLEOTIDE SEQUENCE [LARGE SCALE GENOMIC DNA]</scope>
</reference>
<dbReference type="Gene3D" id="2.30.320.10">
    <property type="entry name" value="YwqG-like"/>
    <property type="match status" value="1"/>
</dbReference>
<dbReference type="InterPro" id="IPR035948">
    <property type="entry name" value="YwqG-like_sf"/>
</dbReference>
<accession>A0AA86Q4S7</accession>
<dbReference type="InterPro" id="IPR015315">
    <property type="entry name" value="DUF1963"/>
</dbReference>
<organism evidence="1">
    <name type="scientific">Hexamita inflata</name>
    <dbReference type="NCBI Taxonomy" id="28002"/>
    <lineage>
        <taxon>Eukaryota</taxon>
        <taxon>Metamonada</taxon>
        <taxon>Diplomonadida</taxon>
        <taxon>Hexamitidae</taxon>
        <taxon>Hexamitinae</taxon>
        <taxon>Hexamita</taxon>
    </lineage>
</organism>
<keyword evidence="3" id="KW-1185">Reference proteome</keyword>
<dbReference type="AlphaFoldDB" id="A0AA86Q4S7"/>
<dbReference type="Proteomes" id="UP001642409">
    <property type="component" value="Unassembled WGS sequence"/>
</dbReference>
<sequence>MEEPDAKNLIGTKVVYKAKAAHTIGGKPDFTQSPEYTDYINFLQFDSEAGVMIGDAGIMHIFIKKDLEELNFEKAIFYYDCFLKWKTLITTYRILIMNST</sequence>
<proteinExistence type="predicted"/>
<dbReference type="Pfam" id="PF09234">
    <property type="entry name" value="DUF1963"/>
    <property type="match status" value="1"/>
</dbReference>
<dbReference type="EMBL" id="CATOUU010000812">
    <property type="protein sequence ID" value="CAI9950511.1"/>
    <property type="molecule type" value="Genomic_DNA"/>
</dbReference>